<comment type="caution">
    <text evidence="7">The sequence shown here is derived from an EMBL/GenBank/DDBJ whole genome shotgun (WGS) entry which is preliminary data.</text>
</comment>
<evidence type="ECO:0000313" key="8">
    <source>
        <dbReference type="Proteomes" id="UP001517367"/>
    </source>
</evidence>
<organism evidence="7 8">
    <name type="scientific">Pedobacter helvus</name>
    <dbReference type="NCBI Taxonomy" id="2563444"/>
    <lineage>
        <taxon>Bacteria</taxon>
        <taxon>Pseudomonadati</taxon>
        <taxon>Bacteroidota</taxon>
        <taxon>Sphingobacteriia</taxon>
        <taxon>Sphingobacteriales</taxon>
        <taxon>Sphingobacteriaceae</taxon>
        <taxon>Pedobacter</taxon>
    </lineage>
</organism>
<accession>A0ABW9JM68</accession>
<proteinExistence type="predicted"/>
<gene>
    <name evidence="7" type="ORF">E5L68_019030</name>
</gene>
<reference evidence="7 8" key="1">
    <citation type="submission" date="2024-12" db="EMBL/GenBank/DDBJ databases">
        <authorList>
            <person name="Hu S."/>
        </authorList>
    </citation>
    <scope>NUCLEOTIDE SEQUENCE [LARGE SCALE GENOMIC DNA]</scope>
    <source>
        <strain evidence="7 8">P-25</strain>
    </source>
</reference>
<feature type="transmembrane region" description="Helical" evidence="5">
    <location>
        <begin position="111"/>
        <end position="133"/>
    </location>
</feature>
<dbReference type="Proteomes" id="UP001517367">
    <property type="component" value="Unassembled WGS sequence"/>
</dbReference>
<dbReference type="EMBL" id="SRMP02000050">
    <property type="protein sequence ID" value="MFN0293482.1"/>
    <property type="molecule type" value="Genomic_DNA"/>
</dbReference>
<keyword evidence="3 5" id="KW-1133">Transmembrane helix</keyword>
<dbReference type="RefSeq" id="WP_138729155.1">
    <property type="nucleotide sequence ID" value="NZ_SRMP02000050.1"/>
</dbReference>
<evidence type="ECO:0000259" key="6">
    <source>
        <dbReference type="Pfam" id="PF07291"/>
    </source>
</evidence>
<feature type="transmembrane region" description="Helical" evidence="5">
    <location>
        <begin position="154"/>
        <end position="171"/>
    </location>
</feature>
<sequence length="182" mass="20996">MGHAPIVADTTYSINRSNQISKTMNNISISNKQPFLQRDLTKQLLIWGIKSLCIFLLLYTANEKIADHKRFYKGLTKIQFLTDYALTISWLVPITEIAVALAIILPWTQKLGLYLFTIMMGIFTFYIASMLLWAEKKPCHCGGAIEMLTWEQHLVFNISFILMAIFGIYLHKNENQNLNFKN</sequence>
<evidence type="ECO:0000256" key="5">
    <source>
        <dbReference type="SAM" id="Phobius"/>
    </source>
</evidence>
<feature type="transmembrane region" description="Helical" evidence="5">
    <location>
        <begin position="81"/>
        <end position="105"/>
    </location>
</feature>
<evidence type="ECO:0000256" key="2">
    <source>
        <dbReference type="ARBA" id="ARBA00022692"/>
    </source>
</evidence>
<name>A0ABW9JM68_9SPHI</name>
<keyword evidence="2 5" id="KW-0812">Transmembrane</keyword>
<evidence type="ECO:0000256" key="4">
    <source>
        <dbReference type="ARBA" id="ARBA00023136"/>
    </source>
</evidence>
<comment type="subcellular location">
    <subcellularLocation>
        <location evidence="1">Membrane</location>
        <topology evidence="1">Multi-pass membrane protein</topology>
    </subcellularLocation>
</comment>
<dbReference type="Pfam" id="PF07291">
    <property type="entry name" value="MauE"/>
    <property type="match status" value="1"/>
</dbReference>
<keyword evidence="8" id="KW-1185">Reference proteome</keyword>
<protein>
    <submittedName>
        <fullName evidence="7">MauE/DoxX family redox-associated membrane protein</fullName>
    </submittedName>
</protein>
<keyword evidence="4 5" id="KW-0472">Membrane</keyword>
<evidence type="ECO:0000313" key="7">
    <source>
        <dbReference type="EMBL" id="MFN0293482.1"/>
    </source>
</evidence>
<feature type="domain" description="Methylamine utilisation protein MauE" evidence="6">
    <location>
        <begin position="43"/>
        <end position="169"/>
    </location>
</feature>
<evidence type="ECO:0000256" key="3">
    <source>
        <dbReference type="ARBA" id="ARBA00022989"/>
    </source>
</evidence>
<dbReference type="InterPro" id="IPR009908">
    <property type="entry name" value="Methylamine_util_MauE"/>
</dbReference>
<feature type="transmembrane region" description="Helical" evidence="5">
    <location>
        <begin position="44"/>
        <end position="61"/>
    </location>
</feature>
<evidence type="ECO:0000256" key="1">
    <source>
        <dbReference type="ARBA" id="ARBA00004141"/>
    </source>
</evidence>